<dbReference type="GO" id="GO:0017119">
    <property type="term" value="C:Golgi transport complex"/>
    <property type="evidence" value="ECO:0007669"/>
    <property type="project" value="InterPro"/>
</dbReference>
<dbReference type="EMBL" id="JAUIZM010000018">
    <property type="protein sequence ID" value="KAK1352269.1"/>
    <property type="molecule type" value="Genomic_DNA"/>
</dbReference>
<sequence length="555" mass="63045">MSSSIADGKITKFSEIQNLEASTCIDGIVDVVSSTSSSSIACRVKYLVDTPEIIQGFLDKSLFLESAVRFMTANFVHSSLDKNYDFKNLREWNIVESFQVEISKRSREKLLLLDLSIDAYANALAAVMFIDRLPVLDLFLDSRMSCILQKRDACLLDNLSHVITVFCDIANMVQLTLAQWNTKSRFRDCVMAFLCTVIGLFDQKKRFLLEWFDNCGLRIFSDVNGTYLIHAFKNAQHISLAEKKIRATLLQDNQVLEGSLEWLNSVSVSKVISPWKTTSELVLGLGRHLDIWMEFFEYAFIGRMERIVKSKFDELRKSLNVNKWIDDIAEASVDETDYPGIEANRISTFVHTYFEDVLEDLLIFFESPNASLRRDDLAPCFQSHCFGIMYYILLGLEVEMEQLYEETMEITNNKGDFVMPRDVAVLRLLSIQRLLFAFQKRSEQITMILGSPKLWVTKAMAHLPTNSSIDSPKSGRTGHVGAPLKEQASLLDSAGDGDSLSSELELLNRITKDLFSEARDLWMSWEPEKLSANLFHNLLQDDNLLASAPPTVSTL</sequence>
<dbReference type="Proteomes" id="UP001237642">
    <property type="component" value="Unassembled WGS sequence"/>
</dbReference>
<accession>A0AAD8GPT2</accession>
<dbReference type="PANTHER" id="PTHR31658">
    <property type="entry name" value="CONSERVED OLIGOMERIC GOLGI COMPLEX SUBUNIT 1"/>
    <property type="match status" value="1"/>
</dbReference>
<evidence type="ECO:0000256" key="1">
    <source>
        <dbReference type="ARBA" id="ARBA00004395"/>
    </source>
</evidence>
<dbReference type="AlphaFoldDB" id="A0AAD8GPT2"/>
<evidence type="ECO:0000256" key="7">
    <source>
        <dbReference type="ARBA" id="ARBA00023136"/>
    </source>
</evidence>
<dbReference type="GO" id="GO:0000139">
    <property type="term" value="C:Golgi membrane"/>
    <property type="evidence" value="ECO:0007669"/>
    <property type="project" value="UniProtKB-SubCell"/>
</dbReference>
<reference evidence="8" key="2">
    <citation type="submission" date="2023-05" db="EMBL/GenBank/DDBJ databases">
        <authorList>
            <person name="Schelkunov M.I."/>
        </authorList>
    </citation>
    <scope>NUCLEOTIDE SEQUENCE</scope>
    <source>
        <strain evidence="8">Hsosn_3</strain>
        <tissue evidence="8">Leaf</tissue>
    </source>
</reference>
<comment type="similarity">
    <text evidence="2">Belongs to the COG1 family.</text>
</comment>
<protein>
    <recommendedName>
        <fullName evidence="3">Conserved oligomeric Golgi complex subunit 1</fullName>
    </recommendedName>
</protein>
<reference evidence="8" key="1">
    <citation type="submission" date="2023-02" db="EMBL/GenBank/DDBJ databases">
        <title>Genome of toxic invasive species Heracleum sosnowskyi carries increased number of genes despite the absence of recent whole-genome duplications.</title>
        <authorList>
            <person name="Schelkunov M."/>
            <person name="Shtratnikova V."/>
            <person name="Makarenko M."/>
            <person name="Klepikova A."/>
            <person name="Omelchenko D."/>
            <person name="Novikova G."/>
            <person name="Obukhova E."/>
            <person name="Bogdanov V."/>
            <person name="Penin A."/>
            <person name="Logacheva M."/>
        </authorList>
    </citation>
    <scope>NUCLEOTIDE SEQUENCE</scope>
    <source>
        <strain evidence="8">Hsosn_3</strain>
        <tissue evidence="8">Leaf</tissue>
    </source>
</reference>
<evidence type="ECO:0000313" key="9">
    <source>
        <dbReference type="Proteomes" id="UP001237642"/>
    </source>
</evidence>
<comment type="caution">
    <text evidence="8">The sequence shown here is derived from an EMBL/GenBank/DDBJ whole genome shotgun (WGS) entry which is preliminary data.</text>
</comment>
<evidence type="ECO:0000256" key="2">
    <source>
        <dbReference type="ARBA" id="ARBA00006653"/>
    </source>
</evidence>
<evidence type="ECO:0000256" key="6">
    <source>
        <dbReference type="ARBA" id="ARBA00023034"/>
    </source>
</evidence>
<dbReference type="GO" id="GO:0006891">
    <property type="term" value="P:intra-Golgi vesicle-mediated transport"/>
    <property type="evidence" value="ECO:0007669"/>
    <property type="project" value="InterPro"/>
</dbReference>
<gene>
    <name evidence="8" type="ORF">POM88_053533</name>
</gene>
<dbReference type="InterPro" id="IPR033370">
    <property type="entry name" value="COG1"/>
</dbReference>
<proteinExistence type="inferred from homology"/>
<keyword evidence="7" id="KW-0472">Membrane</keyword>
<dbReference type="PANTHER" id="PTHR31658:SF0">
    <property type="entry name" value="CONSERVED OLIGOMERIC GOLGI COMPLEX SUBUNIT 1"/>
    <property type="match status" value="1"/>
</dbReference>
<comment type="subcellular location">
    <subcellularLocation>
        <location evidence="1">Golgi apparatus membrane</location>
        <topology evidence="1">Peripheral membrane protein</topology>
    </subcellularLocation>
</comment>
<name>A0AAD8GPT2_9APIA</name>
<organism evidence="8 9">
    <name type="scientific">Heracleum sosnowskyi</name>
    <dbReference type="NCBI Taxonomy" id="360622"/>
    <lineage>
        <taxon>Eukaryota</taxon>
        <taxon>Viridiplantae</taxon>
        <taxon>Streptophyta</taxon>
        <taxon>Embryophyta</taxon>
        <taxon>Tracheophyta</taxon>
        <taxon>Spermatophyta</taxon>
        <taxon>Magnoliopsida</taxon>
        <taxon>eudicotyledons</taxon>
        <taxon>Gunneridae</taxon>
        <taxon>Pentapetalae</taxon>
        <taxon>asterids</taxon>
        <taxon>campanulids</taxon>
        <taxon>Apiales</taxon>
        <taxon>Apiaceae</taxon>
        <taxon>Apioideae</taxon>
        <taxon>apioid superclade</taxon>
        <taxon>Tordylieae</taxon>
        <taxon>Tordyliinae</taxon>
        <taxon>Heracleum</taxon>
    </lineage>
</organism>
<evidence type="ECO:0000256" key="4">
    <source>
        <dbReference type="ARBA" id="ARBA00022448"/>
    </source>
</evidence>
<keyword evidence="4" id="KW-0813">Transport</keyword>
<keyword evidence="5" id="KW-0653">Protein transport</keyword>
<dbReference type="GO" id="GO:0015031">
    <property type="term" value="P:protein transport"/>
    <property type="evidence" value="ECO:0007669"/>
    <property type="project" value="UniProtKB-KW"/>
</dbReference>
<evidence type="ECO:0000313" key="8">
    <source>
        <dbReference type="EMBL" id="KAK1352269.1"/>
    </source>
</evidence>
<evidence type="ECO:0000256" key="3">
    <source>
        <dbReference type="ARBA" id="ARBA00020978"/>
    </source>
</evidence>
<keyword evidence="9" id="KW-1185">Reference proteome</keyword>
<evidence type="ECO:0000256" key="5">
    <source>
        <dbReference type="ARBA" id="ARBA00022927"/>
    </source>
</evidence>
<keyword evidence="6" id="KW-0333">Golgi apparatus</keyword>